<organism evidence="2 3">
    <name type="scientific">Deinococcus marmoris</name>
    <dbReference type="NCBI Taxonomy" id="249408"/>
    <lineage>
        <taxon>Bacteria</taxon>
        <taxon>Thermotogati</taxon>
        <taxon>Deinococcota</taxon>
        <taxon>Deinococci</taxon>
        <taxon>Deinococcales</taxon>
        <taxon>Deinococcaceae</taxon>
        <taxon>Deinococcus</taxon>
    </lineage>
</organism>
<accession>A0A1U7P315</accession>
<comment type="caution">
    <text evidence="2">The sequence shown here is derived from an EMBL/GenBank/DDBJ whole genome shotgun (WGS) entry which is preliminary data.</text>
</comment>
<keyword evidence="3" id="KW-1185">Reference proteome</keyword>
<feature type="compositionally biased region" description="Acidic residues" evidence="1">
    <location>
        <begin position="137"/>
        <end position="152"/>
    </location>
</feature>
<dbReference type="AlphaFoldDB" id="A0A1U7P315"/>
<proteinExistence type="predicted"/>
<dbReference type="EMBL" id="MSTI01000028">
    <property type="protein sequence ID" value="OLV19554.1"/>
    <property type="molecule type" value="Genomic_DNA"/>
</dbReference>
<reference evidence="2 3" key="1">
    <citation type="submission" date="2017-01" db="EMBL/GenBank/DDBJ databases">
        <title>Genome Analysis of Deinococcus marmoris KOPRI26562.</title>
        <authorList>
            <person name="Kim J.H."/>
            <person name="Oh H.-M."/>
        </authorList>
    </citation>
    <scope>NUCLEOTIDE SEQUENCE [LARGE SCALE GENOMIC DNA]</scope>
    <source>
        <strain evidence="2 3">KOPRI26562</strain>
    </source>
</reference>
<feature type="compositionally biased region" description="Basic residues" evidence="1">
    <location>
        <begin position="35"/>
        <end position="44"/>
    </location>
</feature>
<sequence>MTTTVNGIYFSYEERTDRRPRERRPPHLPRPPQGHPRRRHHHPRIAARARKLADQISEDGYIDDEKLEKLVDAAIGHIEEVEDWARSWGTTSDTLTLIEGIRADCARLEVDLTDLGNLDELLTGEAERVADQLAADALDDDEEEDDDTDTEENTMTNETNSPLNPAPATQPLATEENTMTHSTALTARIAALNAADAHLKTMPTGDLYVPDGLTSVLVLVNHEEHGHALASLSRSALQLADGQISSPYNIIEEKGVYLLPLEEEKIEEGDTQEVFPGHYIFFDADSDAVWGPALETNTIENRRMLLAGESVHLKIADEESDCYLATEDAVELFSHSTAFWYDIIDAGRTEPDGWLVDTAEKDAPIFL</sequence>
<evidence type="ECO:0000256" key="1">
    <source>
        <dbReference type="SAM" id="MobiDB-lite"/>
    </source>
</evidence>
<evidence type="ECO:0000313" key="2">
    <source>
        <dbReference type="EMBL" id="OLV19554.1"/>
    </source>
</evidence>
<name>A0A1U7P315_9DEIO</name>
<dbReference type="RefSeq" id="WP_075830700.1">
    <property type="nucleotide sequence ID" value="NZ_MSTI01000028.1"/>
</dbReference>
<protein>
    <submittedName>
        <fullName evidence="2">Uncharacterized protein</fullName>
    </submittedName>
</protein>
<feature type="region of interest" description="Disordered" evidence="1">
    <location>
        <begin position="136"/>
        <end position="166"/>
    </location>
</feature>
<evidence type="ECO:0000313" key="3">
    <source>
        <dbReference type="Proteomes" id="UP000186607"/>
    </source>
</evidence>
<feature type="compositionally biased region" description="Basic and acidic residues" evidence="1">
    <location>
        <begin position="12"/>
        <end position="25"/>
    </location>
</feature>
<gene>
    <name evidence="2" type="ORF">BOO71_0002401</name>
</gene>
<feature type="region of interest" description="Disordered" evidence="1">
    <location>
        <begin position="1"/>
        <end position="44"/>
    </location>
</feature>
<dbReference type="Proteomes" id="UP000186607">
    <property type="component" value="Unassembled WGS sequence"/>
</dbReference>